<proteinExistence type="predicted"/>
<name>A0A1X0RNQ1_RHIZD</name>
<evidence type="ECO:0008006" key="3">
    <source>
        <dbReference type="Google" id="ProtNLM"/>
    </source>
</evidence>
<dbReference type="InterPro" id="IPR036397">
    <property type="entry name" value="RNaseH_sf"/>
</dbReference>
<reference evidence="1 2" key="1">
    <citation type="journal article" date="2016" name="Proc. Natl. Acad. Sci. U.S.A.">
        <title>Lipid metabolic changes in an early divergent fungus govern the establishment of a mutualistic symbiosis with endobacteria.</title>
        <authorList>
            <person name="Lastovetsky O.A."/>
            <person name="Gaspar M.L."/>
            <person name="Mondo S.J."/>
            <person name="LaButti K.M."/>
            <person name="Sandor L."/>
            <person name="Grigoriev I.V."/>
            <person name="Henry S.A."/>
            <person name="Pawlowska T.E."/>
        </authorList>
    </citation>
    <scope>NUCLEOTIDE SEQUENCE [LARGE SCALE GENOMIC DNA]</scope>
    <source>
        <strain evidence="1 2">ATCC 11559</strain>
    </source>
</reference>
<dbReference type="AlphaFoldDB" id="A0A1X0RNQ1"/>
<dbReference type="EMBL" id="KV921522">
    <property type="protein sequence ID" value="ORE13620.1"/>
    <property type="molecule type" value="Genomic_DNA"/>
</dbReference>
<gene>
    <name evidence="1" type="ORF">BCV71DRAFT_277650</name>
</gene>
<organism evidence="1 2">
    <name type="scientific">Rhizopus microsporus</name>
    <dbReference type="NCBI Taxonomy" id="58291"/>
    <lineage>
        <taxon>Eukaryota</taxon>
        <taxon>Fungi</taxon>
        <taxon>Fungi incertae sedis</taxon>
        <taxon>Mucoromycota</taxon>
        <taxon>Mucoromycotina</taxon>
        <taxon>Mucoromycetes</taxon>
        <taxon>Mucorales</taxon>
        <taxon>Mucorineae</taxon>
        <taxon>Rhizopodaceae</taxon>
        <taxon>Rhizopus</taxon>
    </lineage>
</organism>
<dbReference type="Gene3D" id="3.30.420.10">
    <property type="entry name" value="Ribonuclease H-like superfamily/Ribonuclease H"/>
    <property type="match status" value="1"/>
</dbReference>
<accession>A0A1X0RNQ1</accession>
<protein>
    <recommendedName>
        <fullName evidence="3">Tc1-like transposase DDE domain-containing protein</fullName>
    </recommendedName>
</protein>
<dbReference type="Proteomes" id="UP000242381">
    <property type="component" value="Unassembled WGS sequence"/>
</dbReference>
<sequence>MVMGKKKGELSQLIKSRGHKCIYLSLYSPELNPIEQLWTLFFASQSIFLWSAKDLSFPIFLAKSMLIKSTVTFCTWQHILRSTLSPISEESSCRFETVDSFETESPLNK</sequence>
<evidence type="ECO:0000313" key="1">
    <source>
        <dbReference type="EMBL" id="ORE13620.1"/>
    </source>
</evidence>
<evidence type="ECO:0000313" key="2">
    <source>
        <dbReference type="Proteomes" id="UP000242381"/>
    </source>
</evidence>
<dbReference type="GO" id="GO:0003676">
    <property type="term" value="F:nucleic acid binding"/>
    <property type="evidence" value="ECO:0007669"/>
    <property type="project" value="InterPro"/>
</dbReference>